<name>A0A2M7UJH4_9BACT</name>
<reference evidence="4" key="1">
    <citation type="submission" date="2017-09" db="EMBL/GenBank/DDBJ databases">
        <title>Depth-based differentiation of microbial function through sediment-hosted aquifers and enrichment of novel symbionts in the deep terrestrial subsurface.</title>
        <authorList>
            <person name="Probst A.J."/>
            <person name="Ladd B."/>
            <person name="Jarett J.K."/>
            <person name="Geller-Mcgrath D.E."/>
            <person name="Sieber C.M.K."/>
            <person name="Emerson J.B."/>
            <person name="Anantharaman K."/>
            <person name="Thomas B.C."/>
            <person name="Malmstrom R."/>
            <person name="Stieglmeier M."/>
            <person name="Klingl A."/>
            <person name="Woyke T."/>
            <person name="Ryan C.M."/>
            <person name="Banfield J.F."/>
        </authorList>
    </citation>
    <scope>NUCLEOTIDE SEQUENCE [LARGE SCALE GENOMIC DNA]</scope>
</reference>
<dbReference type="Gene3D" id="3.40.50.80">
    <property type="entry name" value="Nucleotide-binding domain of ferredoxin-NADP reductase (FNR) module"/>
    <property type="match status" value="1"/>
</dbReference>
<evidence type="ECO:0000259" key="2">
    <source>
        <dbReference type="Pfam" id="PF10418"/>
    </source>
</evidence>
<organism evidence="3 4">
    <name type="scientific">Candidatus Portnoybacteria bacterium CG_4_10_14_0_2_um_filter_39_11</name>
    <dbReference type="NCBI Taxonomy" id="1974797"/>
    <lineage>
        <taxon>Bacteria</taxon>
        <taxon>Candidatus Portnoyibacteriota</taxon>
    </lineage>
</organism>
<dbReference type="Pfam" id="PF00175">
    <property type="entry name" value="NAD_binding_1"/>
    <property type="match status" value="1"/>
</dbReference>
<dbReference type="InterPro" id="IPR050353">
    <property type="entry name" value="PyrK_electron_transfer"/>
</dbReference>
<dbReference type="AlphaFoldDB" id="A0A2M7UJH4"/>
<dbReference type="PRINTS" id="PR00410">
    <property type="entry name" value="PHEHYDRXLASE"/>
</dbReference>
<dbReference type="Gene3D" id="2.10.240.10">
    <property type="entry name" value="Dihydroorotate dehydrogenase, electron transfer subunit"/>
    <property type="match status" value="1"/>
</dbReference>
<protein>
    <recommendedName>
        <fullName evidence="5">Oxidoreductase</fullName>
    </recommendedName>
</protein>
<evidence type="ECO:0000259" key="1">
    <source>
        <dbReference type="Pfam" id="PF00175"/>
    </source>
</evidence>
<dbReference type="GO" id="GO:0016491">
    <property type="term" value="F:oxidoreductase activity"/>
    <property type="evidence" value="ECO:0007669"/>
    <property type="project" value="InterPro"/>
</dbReference>
<sequence>MLVAGGMGIVPLRPVILEKLNDKNTKIQVFYGAKNPQELLFKNDYDDWKKADVDLQLTVDQKTPNWFGNVGIITTLCDKVKMLCDGKCFVVGPPIMLKFIIPKLVAAGFKDEDIFVSLERRMHCGLGVCQHCTVGSKYVCHDGPIFSWQEIKQMGAVAEMM</sequence>
<dbReference type="InterPro" id="IPR039261">
    <property type="entry name" value="FNR_nucleotide-bd"/>
</dbReference>
<dbReference type="Pfam" id="PF10418">
    <property type="entry name" value="DHODB_Fe-S_bind"/>
    <property type="match status" value="1"/>
</dbReference>
<dbReference type="InterPro" id="IPR001433">
    <property type="entry name" value="OxRdtase_FAD/NAD-bd"/>
</dbReference>
<dbReference type="PANTHER" id="PTHR43513:SF1">
    <property type="entry name" value="ANAEROBIC SULFITE REDUCTASE SUBUNIT B"/>
    <property type="match status" value="1"/>
</dbReference>
<feature type="domain" description="Dihydroorotate dehydrogenase electron transfer subunit iron-sulphur cluster binding" evidence="2">
    <location>
        <begin position="119"/>
        <end position="151"/>
    </location>
</feature>
<dbReference type="InterPro" id="IPR037117">
    <property type="entry name" value="Dihydroorotate_DH_ele_sf"/>
</dbReference>
<dbReference type="SUPFAM" id="SSF52343">
    <property type="entry name" value="Ferredoxin reductase-like, C-terminal NADP-linked domain"/>
    <property type="match status" value="1"/>
</dbReference>
<dbReference type="Proteomes" id="UP000231071">
    <property type="component" value="Unassembled WGS sequence"/>
</dbReference>
<gene>
    <name evidence="3" type="ORF">COY09_00690</name>
</gene>
<feature type="domain" description="Oxidoreductase FAD/NAD(P)-binding" evidence="1">
    <location>
        <begin position="2"/>
        <end position="100"/>
    </location>
</feature>
<dbReference type="InterPro" id="IPR019480">
    <property type="entry name" value="Dihydroorotate_DH_Fe-S-bd"/>
</dbReference>
<proteinExistence type="predicted"/>
<dbReference type="EMBL" id="PFOI01000014">
    <property type="protein sequence ID" value="PIZ71411.1"/>
    <property type="molecule type" value="Genomic_DNA"/>
</dbReference>
<comment type="caution">
    <text evidence="3">The sequence shown here is derived from an EMBL/GenBank/DDBJ whole genome shotgun (WGS) entry which is preliminary data.</text>
</comment>
<evidence type="ECO:0008006" key="5">
    <source>
        <dbReference type="Google" id="ProtNLM"/>
    </source>
</evidence>
<evidence type="ECO:0000313" key="4">
    <source>
        <dbReference type="Proteomes" id="UP000231071"/>
    </source>
</evidence>
<dbReference type="PANTHER" id="PTHR43513">
    <property type="entry name" value="DIHYDROOROTATE DEHYDROGENASE B (NAD(+)), ELECTRON TRANSFER SUBUNIT"/>
    <property type="match status" value="1"/>
</dbReference>
<evidence type="ECO:0000313" key="3">
    <source>
        <dbReference type="EMBL" id="PIZ71411.1"/>
    </source>
</evidence>
<accession>A0A2M7UJH4</accession>